<feature type="signal peptide" evidence="2">
    <location>
        <begin position="1"/>
        <end position="19"/>
    </location>
</feature>
<accession>A0A2T6C5B7</accession>
<dbReference type="Proteomes" id="UP000244090">
    <property type="component" value="Unassembled WGS sequence"/>
</dbReference>
<dbReference type="Pfam" id="PF23759">
    <property type="entry name" value="GBD_T9SS_assoc"/>
    <property type="match status" value="1"/>
</dbReference>
<proteinExistence type="predicted"/>
<dbReference type="AlphaFoldDB" id="A0A2T6C5B7"/>
<evidence type="ECO:0000256" key="1">
    <source>
        <dbReference type="ARBA" id="ARBA00022729"/>
    </source>
</evidence>
<evidence type="ECO:0000259" key="3">
    <source>
        <dbReference type="Pfam" id="PF18962"/>
    </source>
</evidence>
<dbReference type="Gene3D" id="3.80.10.10">
    <property type="entry name" value="Ribonuclease Inhibitor"/>
    <property type="match status" value="1"/>
</dbReference>
<keyword evidence="6" id="KW-1185">Reference proteome</keyword>
<dbReference type="EMBL" id="QBKT01000001">
    <property type="protein sequence ID" value="PTX63486.1"/>
    <property type="molecule type" value="Genomic_DNA"/>
</dbReference>
<name>A0A2T6C5B7_9FLAO</name>
<dbReference type="RefSeq" id="WP_108112889.1">
    <property type="nucleotide sequence ID" value="NZ_QBKT01000001.1"/>
</dbReference>
<evidence type="ECO:0000256" key="2">
    <source>
        <dbReference type="SAM" id="SignalP"/>
    </source>
</evidence>
<dbReference type="SUPFAM" id="SSF52058">
    <property type="entry name" value="L domain-like"/>
    <property type="match status" value="1"/>
</dbReference>
<dbReference type="InterPro" id="IPR032675">
    <property type="entry name" value="LRR_dom_sf"/>
</dbReference>
<dbReference type="InterPro" id="IPR056600">
    <property type="entry name" value="GBD_T9SS_assoc"/>
</dbReference>
<evidence type="ECO:0000313" key="6">
    <source>
        <dbReference type="Proteomes" id="UP000244090"/>
    </source>
</evidence>
<keyword evidence="1 2" id="KW-0732">Signal</keyword>
<evidence type="ECO:0000259" key="4">
    <source>
        <dbReference type="Pfam" id="PF23759"/>
    </source>
</evidence>
<evidence type="ECO:0000313" key="5">
    <source>
        <dbReference type="EMBL" id="PTX63486.1"/>
    </source>
</evidence>
<organism evidence="5 6">
    <name type="scientific">Kordia periserrulae</name>
    <dbReference type="NCBI Taxonomy" id="701523"/>
    <lineage>
        <taxon>Bacteria</taxon>
        <taxon>Pseudomonadati</taxon>
        <taxon>Bacteroidota</taxon>
        <taxon>Flavobacteriia</taxon>
        <taxon>Flavobacteriales</taxon>
        <taxon>Flavobacteriaceae</taxon>
        <taxon>Kordia</taxon>
    </lineage>
</organism>
<feature type="domain" description="T9SS-like galactose binding" evidence="4">
    <location>
        <begin position="294"/>
        <end position="398"/>
    </location>
</feature>
<gene>
    <name evidence="5" type="ORF">C8N46_10186</name>
</gene>
<dbReference type="Pfam" id="PF18962">
    <property type="entry name" value="Por_Secre_tail"/>
    <property type="match status" value="1"/>
</dbReference>
<comment type="caution">
    <text evidence="5">The sequence shown here is derived from an EMBL/GenBank/DDBJ whole genome shotgun (WGS) entry which is preliminary data.</text>
</comment>
<feature type="domain" description="Secretion system C-terminal sorting" evidence="3">
    <location>
        <begin position="442"/>
        <end position="512"/>
    </location>
</feature>
<dbReference type="NCBIfam" id="TIGR04183">
    <property type="entry name" value="Por_Secre_tail"/>
    <property type="match status" value="1"/>
</dbReference>
<feature type="chain" id="PRO_5015400942" evidence="2">
    <location>
        <begin position="20"/>
        <end position="513"/>
    </location>
</feature>
<reference evidence="5 6" key="1">
    <citation type="submission" date="2018-04" db="EMBL/GenBank/DDBJ databases">
        <title>Genomic Encyclopedia of Archaeal and Bacterial Type Strains, Phase II (KMG-II): from individual species to whole genera.</title>
        <authorList>
            <person name="Goeker M."/>
        </authorList>
    </citation>
    <scope>NUCLEOTIDE SEQUENCE [LARGE SCALE GENOMIC DNA]</scope>
    <source>
        <strain evidence="5 6">DSM 25731</strain>
    </source>
</reference>
<dbReference type="InterPro" id="IPR026444">
    <property type="entry name" value="Secre_tail"/>
</dbReference>
<protein>
    <submittedName>
        <fullName evidence="5">Putative secreted protein (Por secretion system target)</fullName>
    </submittedName>
</protein>
<sequence>MKRKILVLLTFFASVTAFTQTTFVPDDGFETRLQQLGLDSGPLDNLVLTGNINTLLDFDFGSFVVTDITGLQDFIALKDLRIDDAVADISPMENLTALEQLTIRDVTDTTIDLSALVNLTFVSISDAAFTNIDLSNSPNLTNLTLENMTLESLTLGNNPLLDDVFINFVNVPELDFSNCPALRSLLANNNNDLYLLDVTQCPLLENIEFDDNLQLTYIDLSANTALVDVRAEDNPLLETIFIKNGTNTNIGQSFRVRDNVSLTCVEVDDVAWSNTFWGFNTNNFPGFSTTCSPSNDDCAQAVSITLAQPAASTTQNATNSTNTPGCEEGGITILDIWYQFQAPTSGSVTMTINAPPLTGKIALYASCADATPIACQEDELAITGLTPNATYYLQVWLEANTGGRGYDDVILENQNGGFVLEVQDTATLSVNDTDATTNEIRMFPNPAQAQLHIQAPTDLEQVSIYDLSGKLLLQNENLRSNLETVTVSALSSGMYMVQIKTAKTITLKKLIIK</sequence>
<dbReference type="OrthoDB" id="1652165at2"/>